<dbReference type="InterPro" id="IPR001279">
    <property type="entry name" value="Metallo-B-lactamas"/>
</dbReference>
<dbReference type="Gene3D" id="3.60.15.10">
    <property type="entry name" value="Ribonuclease Z/Hydroxyacylglutathione hydrolase-like"/>
    <property type="match status" value="1"/>
</dbReference>
<protein>
    <submittedName>
        <fullName evidence="2">Flavorubredoxin</fullName>
    </submittedName>
</protein>
<keyword evidence="3" id="KW-1185">Reference proteome</keyword>
<evidence type="ECO:0000259" key="1">
    <source>
        <dbReference type="SMART" id="SM00849"/>
    </source>
</evidence>
<proteinExistence type="predicted"/>
<dbReference type="RefSeq" id="WP_184040934.1">
    <property type="nucleotide sequence ID" value="NZ_JACHHY010000019.1"/>
</dbReference>
<evidence type="ECO:0000313" key="2">
    <source>
        <dbReference type="EMBL" id="MBB5019680.1"/>
    </source>
</evidence>
<dbReference type="Pfam" id="PF19583">
    <property type="entry name" value="ODP"/>
    <property type="match status" value="1"/>
</dbReference>
<name>A0A840MMN7_9PROT</name>
<dbReference type="InterPro" id="IPR036866">
    <property type="entry name" value="RibonucZ/Hydroxyglut_hydro"/>
</dbReference>
<reference evidence="2 3" key="1">
    <citation type="submission" date="2020-08" db="EMBL/GenBank/DDBJ databases">
        <title>Genomic Encyclopedia of Type Strains, Phase IV (KMG-IV): sequencing the most valuable type-strain genomes for metagenomic binning, comparative biology and taxonomic classification.</title>
        <authorList>
            <person name="Goeker M."/>
        </authorList>
    </citation>
    <scope>NUCLEOTIDE SEQUENCE [LARGE SCALE GENOMIC DNA]</scope>
    <source>
        <strain evidence="2 3">DSM 27165</strain>
    </source>
</reference>
<accession>A0A840MMN7</accession>
<dbReference type="PANTHER" id="PTHR43041:SF1">
    <property type="entry name" value="METALLO-BETA-LACTAMASE DOMAIN-CONTAINING PROTEIN"/>
    <property type="match status" value="1"/>
</dbReference>
<dbReference type="AlphaFoldDB" id="A0A840MMN7"/>
<gene>
    <name evidence="2" type="ORF">HNQ59_002988</name>
</gene>
<comment type="caution">
    <text evidence="2">The sequence shown here is derived from an EMBL/GenBank/DDBJ whole genome shotgun (WGS) entry which is preliminary data.</text>
</comment>
<evidence type="ECO:0000313" key="3">
    <source>
        <dbReference type="Proteomes" id="UP000575898"/>
    </source>
</evidence>
<dbReference type="InterPro" id="IPR045761">
    <property type="entry name" value="ODP_dom"/>
</dbReference>
<dbReference type="Proteomes" id="UP000575898">
    <property type="component" value="Unassembled WGS sequence"/>
</dbReference>
<dbReference type="SMART" id="SM00849">
    <property type="entry name" value="Lactamase_B"/>
    <property type="match status" value="1"/>
</dbReference>
<organism evidence="2 3">
    <name type="scientific">Chitinivorax tropicus</name>
    <dbReference type="NCBI Taxonomy" id="714531"/>
    <lineage>
        <taxon>Bacteria</taxon>
        <taxon>Pseudomonadati</taxon>
        <taxon>Pseudomonadota</taxon>
        <taxon>Betaproteobacteria</taxon>
        <taxon>Chitinivorax</taxon>
    </lineage>
</organism>
<feature type="domain" description="Metallo-beta-lactamase" evidence="1">
    <location>
        <begin position="28"/>
        <end position="223"/>
    </location>
</feature>
<sequence>MAIELYNDGEHICLMFEDLVDDSADAIQANQFLIVTGGEGALIDPAGNMTYSSLLMAMSRYFPARDLKYILASHADPDIVGSLNKWMVSSQCSLVVSKLWGRFVPHFCTSGNLAGRIINLPDEGGYVSLGNTRIAAIPAHFLHAEGNFQFYDERSKILFSGDMGASMVHHDAVSKPITTVEEFKLHLKTMEGFHRRYMVSNKICRFWAQMVRQMDVEWLVPQHGRSFKGKIAINAFLDWIERLECGVDLMQQANYRVPA</sequence>
<dbReference type="SUPFAM" id="SSF56281">
    <property type="entry name" value="Metallo-hydrolase/oxidoreductase"/>
    <property type="match status" value="1"/>
</dbReference>
<dbReference type="PANTHER" id="PTHR43041">
    <property type="entry name" value="HYDROLASE, METALLO-BETA-LACTAMASE SUPERFAMILY"/>
    <property type="match status" value="1"/>
</dbReference>
<dbReference type="EMBL" id="JACHHY010000019">
    <property type="protein sequence ID" value="MBB5019680.1"/>
    <property type="molecule type" value="Genomic_DNA"/>
</dbReference>